<dbReference type="Proteomes" id="UP001623348">
    <property type="component" value="Unassembled WGS sequence"/>
</dbReference>
<keyword evidence="1" id="KW-0479">Metal-binding</keyword>
<dbReference type="PROSITE" id="PS50158">
    <property type="entry name" value="ZF_CCHC"/>
    <property type="match status" value="1"/>
</dbReference>
<reference evidence="4 5" key="1">
    <citation type="submission" date="2024-06" db="EMBL/GenBank/DDBJ databases">
        <title>The draft genome of Grus japonensis, version 3.</title>
        <authorList>
            <person name="Nabeshima K."/>
            <person name="Suzuki S."/>
            <person name="Onuma M."/>
        </authorList>
    </citation>
    <scope>NUCLEOTIDE SEQUENCE [LARGE SCALE GENOMIC DNA]</scope>
    <source>
        <strain evidence="4 5">451A</strain>
    </source>
</reference>
<dbReference type="SUPFAM" id="SSF47943">
    <property type="entry name" value="Retrovirus capsid protein, N-terminal core domain"/>
    <property type="match status" value="1"/>
</dbReference>
<comment type="caution">
    <text evidence="4">The sequence shown here is derived from an EMBL/GenBank/DDBJ whole genome shotgun (WGS) entry which is preliminary data.</text>
</comment>
<name>A0ABC9YI29_GRUJA</name>
<feature type="region of interest" description="Disordered" evidence="2">
    <location>
        <begin position="209"/>
        <end position="231"/>
    </location>
</feature>
<evidence type="ECO:0000313" key="5">
    <source>
        <dbReference type="Proteomes" id="UP001623348"/>
    </source>
</evidence>
<gene>
    <name evidence="4" type="ORF">GRJ2_003438500</name>
</gene>
<proteinExistence type="predicted"/>
<dbReference type="Gene3D" id="1.10.375.10">
    <property type="entry name" value="Human Immunodeficiency Virus Type 1 Capsid Protein"/>
    <property type="match status" value="1"/>
</dbReference>
<sequence length="266" mass="31441">MGNLLEDPLGVAERVDQFLGPNIYTWEELQSILGILFTSEERGMIRRAGMRIWDQQHQQGPAADIKWPMQSPNWNNQDPVHRGHMQDLRIIIIQGIRESVPRGQNINKAFNEQQKKDETPTEWLERLRKSLQLYSGLDPGTPVGEALLKTQFVAKSWTDIRKKLEKIEDWQDRGLDELLREAQKVYVRREDEKEKKQVRMMVAAVREGKRESELKRRPESIPGRFRKEGKDNVGQRDVTCFYCNKKGHMKRECRQRKEDERMFKNE</sequence>
<dbReference type="SUPFAM" id="SSF57756">
    <property type="entry name" value="Retrovirus zinc finger-like domains"/>
    <property type="match status" value="1"/>
</dbReference>
<protein>
    <recommendedName>
        <fullName evidence="3">CCHC-type domain-containing protein</fullName>
    </recommendedName>
</protein>
<dbReference type="EMBL" id="BAAFJT010000315">
    <property type="protein sequence ID" value="GAB0209728.1"/>
    <property type="molecule type" value="Genomic_DNA"/>
</dbReference>
<dbReference type="Pfam" id="PF02093">
    <property type="entry name" value="Gag_p30"/>
    <property type="match status" value="1"/>
</dbReference>
<dbReference type="InterPro" id="IPR003036">
    <property type="entry name" value="Gag_P30"/>
</dbReference>
<organism evidence="4 5">
    <name type="scientific">Grus japonensis</name>
    <name type="common">Japanese crane</name>
    <name type="synonym">Red-crowned crane</name>
    <dbReference type="NCBI Taxonomy" id="30415"/>
    <lineage>
        <taxon>Eukaryota</taxon>
        <taxon>Metazoa</taxon>
        <taxon>Chordata</taxon>
        <taxon>Craniata</taxon>
        <taxon>Vertebrata</taxon>
        <taxon>Euteleostomi</taxon>
        <taxon>Archelosauria</taxon>
        <taxon>Archosauria</taxon>
        <taxon>Dinosauria</taxon>
        <taxon>Saurischia</taxon>
        <taxon>Theropoda</taxon>
        <taxon>Coelurosauria</taxon>
        <taxon>Aves</taxon>
        <taxon>Neognathae</taxon>
        <taxon>Neoaves</taxon>
        <taxon>Gruiformes</taxon>
        <taxon>Gruidae</taxon>
        <taxon>Grus</taxon>
    </lineage>
</organism>
<dbReference type="InterPro" id="IPR050462">
    <property type="entry name" value="Retroviral_Gag-Pol_poly"/>
</dbReference>
<dbReference type="InterPro" id="IPR008919">
    <property type="entry name" value="Retrov_capsid_N"/>
</dbReference>
<evidence type="ECO:0000256" key="2">
    <source>
        <dbReference type="SAM" id="MobiDB-lite"/>
    </source>
</evidence>
<dbReference type="GO" id="GO:0008270">
    <property type="term" value="F:zinc ion binding"/>
    <property type="evidence" value="ECO:0007669"/>
    <property type="project" value="UniProtKB-KW"/>
</dbReference>
<dbReference type="SMART" id="SM00343">
    <property type="entry name" value="ZnF_C2HC"/>
    <property type="match status" value="1"/>
</dbReference>
<keyword evidence="1" id="KW-0863">Zinc-finger</keyword>
<evidence type="ECO:0000259" key="3">
    <source>
        <dbReference type="PROSITE" id="PS50158"/>
    </source>
</evidence>
<accession>A0ABC9YI29</accession>
<dbReference type="InterPro" id="IPR001878">
    <property type="entry name" value="Znf_CCHC"/>
</dbReference>
<dbReference type="PANTHER" id="PTHR33166">
    <property type="entry name" value="GAG_P30 DOMAIN-CONTAINING PROTEIN"/>
    <property type="match status" value="1"/>
</dbReference>
<feature type="domain" description="CCHC-type" evidence="3">
    <location>
        <begin position="240"/>
        <end position="255"/>
    </location>
</feature>
<dbReference type="Pfam" id="PF00098">
    <property type="entry name" value="zf-CCHC"/>
    <property type="match status" value="1"/>
</dbReference>
<dbReference type="Gene3D" id="4.10.60.10">
    <property type="entry name" value="Zinc finger, CCHC-type"/>
    <property type="match status" value="1"/>
</dbReference>
<dbReference type="InterPro" id="IPR036875">
    <property type="entry name" value="Znf_CCHC_sf"/>
</dbReference>
<keyword evidence="1" id="KW-0862">Zinc</keyword>
<evidence type="ECO:0000313" key="4">
    <source>
        <dbReference type="EMBL" id="GAB0209728.1"/>
    </source>
</evidence>
<keyword evidence="5" id="KW-1185">Reference proteome</keyword>
<evidence type="ECO:0000256" key="1">
    <source>
        <dbReference type="PROSITE-ProRule" id="PRU00047"/>
    </source>
</evidence>
<dbReference type="AlphaFoldDB" id="A0ABC9YI29"/>